<feature type="transmembrane region" description="Helical" evidence="1">
    <location>
        <begin position="48"/>
        <end position="71"/>
    </location>
</feature>
<dbReference type="STRING" id="555875.SAMN04488124_0857"/>
<dbReference type="Proteomes" id="UP000243250">
    <property type="component" value="Unassembled WGS sequence"/>
</dbReference>
<evidence type="ECO:0000259" key="2">
    <source>
        <dbReference type="Pfam" id="PF09851"/>
    </source>
</evidence>
<evidence type="ECO:0000256" key="1">
    <source>
        <dbReference type="SAM" id="Phobius"/>
    </source>
</evidence>
<feature type="transmembrane region" description="Helical" evidence="1">
    <location>
        <begin position="21"/>
        <end position="42"/>
    </location>
</feature>
<keyword evidence="4" id="KW-1185">Reference proteome</keyword>
<protein>
    <submittedName>
        <fullName evidence="3">Short C-terminal domain-containing protein</fullName>
    </submittedName>
</protein>
<name>A0A1I6G4F2_9EURY</name>
<reference evidence="4" key="1">
    <citation type="submission" date="2016-10" db="EMBL/GenBank/DDBJ databases">
        <authorList>
            <person name="Varghese N."/>
            <person name="Submissions S."/>
        </authorList>
    </citation>
    <scope>NUCLEOTIDE SEQUENCE [LARGE SCALE GENOMIC DNA]</scope>
    <source>
        <strain evidence="4">CGMCC 1.8711</strain>
    </source>
</reference>
<evidence type="ECO:0000313" key="3">
    <source>
        <dbReference type="EMBL" id="SFR37093.1"/>
    </source>
</evidence>
<dbReference type="OrthoDB" id="178074at2157"/>
<organism evidence="3 4">
    <name type="scientific">Halogeometricum limi</name>
    <dbReference type="NCBI Taxonomy" id="555875"/>
    <lineage>
        <taxon>Archaea</taxon>
        <taxon>Methanobacteriati</taxon>
        <taxon>Methanobacteriota</taxon>
        <taxon>Stenosarchaea group</taxon>
        <taxon>Halobacteria</taxon>
        <taxon>Halobacteriales</taxon>
        <taxon>Haloferacaceae</taxon>
        <taxon>Halogeometricum</taxon>
    </lineage>
</organism>
<feature type="domain" description="SHOCT" evidence="2">
    <location>
        <begin position="92"/>
        <end position="118"/>
    </location>
</feature>
<dbReference type="Pfam" id="PF09851">
    <property type="entry name" value="SHOCT"/>
    <property type="match status" value="1"/>
</dbReference>
<gene>
    <name evidence="3" type="ORF">SAMN04488124_0857</name>
</gene>
<keyword evidence="1" id="KW-1133">Transmembrane helix</keyword>
<keyword evidence="1" id="KW-0472">Membrane</keyword>
<keyword evidence="1" id="KW-0812">Transmembrane</keyword>
<evidence type="ECO:0000313" key="4">
    <source>
        <dbReference type="Proteomes" id="UP000243250"/>
    </source>
</evidence>
<dbReference type="InterPro" id="IPR018649">
    <property type="entry name" value="SHOCT"/>
</dbReference>
<proteinExistence type="predicted"/>
<dbReference type="RefSeq" id="WP_089877038.1">
    <property type="nucleotide sequence ID" value="NZ_FOYS01000001.1"/>
</dbReference>
<dbReference type="EMBL" id="FOYS01000001">
    <property type="protein sequence ID" value="SFR37093.1"/>
    <property type="molecule type" value="Genomic_DNA"/>
</dbReference>
<sequence>MATHGGRASREERRESDEETPLQEVVAGVVIGAILLVGFALLAVGYPFFWVVFPVGFAGVLPMAIGLTRLYERRREAEAKRREAERSEPGSALETLRRRYATGEIDEDEFERRVERLLGTETASDAAAYVRTRPERERETE</sequence>
<accession>A0A1I6G4F2</accession>
<dbReference type="AlphaFoldDB" id="A0A1I6G4F2"/>